<keyword evidence="4" id="KW-0249">Electron transport</keyword>
<feature type="domain" description="Cytochrome c" evidence="8">
    <location>
        <begin position="59"/>
        <end position="143"/>
    </location>
</feature>
<evidence type="ECO:0000259" key="8">
    <source>
        <dbReference type="PROSITE" id="PS51007"/>
    </source>
</evidence>
<gene>
    <name evidence="9" type="ORF">IPL58_06935</name>
</gene>
<reference evidence="9" key="1">
    <citation type="submission" date="2020-10" db="EMBL/GenBank/DDBJ databases">
        <title>Connecting structure to function with the recovery of over 1000 high-quality activated sludge metagenome-assembled genomes encoding full-length rRNA genes using long-read sequencing.</title>
        <authorList>
            <person name="Singleton C.M."/>
            <person name="Petriglieri F."/>
            <person name="Kristensen J.M."/>
            <person name="Kirkegaard R.H."/>
            <person name="Michaelsen T.Y."/>
            <person name="Andersen M.H."/>
            <person name="Karst S.M."/>
            <person name="Dueholm M.S."/>
            <person name="Nielsen P.H."/>
            <person name="Albertsen M."/>
        </authorList>
    </citation>
    <scope>NUCLEOTIDE SEQUENCE</scope>
    <source>
        <strain evidence="9">Hirt_18-Q3-R61-65_BATAC.395</strain>
    </source>
</reference>
<dbReference type="InterPro" id="IPR002323">
    <property type="entry name" value="Cyt_CIE"/>
</dbReference>
<evidence type="ECO:0000256" key="1">
    <source>
        <dbReference type="ARBA" id="ARBA00022448"/>
    </source>
</evidence>
<dbReference type="InterPro" id="IPR009056">
    <property type="entry name" value="Cyt_c-like_dom"/>
</dbReference>
<name>A0A9D7K380_9PROT</name>
<keyword evidence="1" id="KW-0813">Transport</keyword>
<proteinExistence type="predicted"/>
<feature type="region of interest" description="Disordered" evidence="7">
    <location>
        <begin position="1"/>
        <end position="47"/>
    </location>
</feature>
<feature type="compositionally biased region" description="Low complexity" evidence="7">
    <location>
        <begin position="10"/>
        <end position="30"/>
    </location>
</feature>
<evidence type="ECO:0000256" key="2">
    <source>
        <dbReference type="ARBA" id="ARBA00022617"/>
    </source>
</evidence>
<dbReference type="Proteomes" id="UP000886689">
    <property type="component" value="Unassembled WGS sequence"/>
</dbReference>
<dbReference type="EMBL" id="JADJUC010000005">
    <property type="protein sequence ID" value="MBK8523867.1"/>
    <property type="molecule type" value="Genomic_DNA"/>
</dbReference>
<dbReference type="InterPro" id="IPR036909">
    <property type="entry name" value="Cyt_c-like_dom_sf"/>
</dbReference>
<dbReference type="Pfam" id="PF13442">
    <property type="entry name" value="Cytochrome_CBB3"/>
    <property type="match status" value="1"/>
</dbReference>
<evidence type="ECO:0000313" key="10">
    <source>
        <dbReference type="Proteomes" id="UP000886689"/>
    </source>
</evidence>
<dbReference type="AlphaFoldDB" id="A0A9D7K380"/>
<dbReference type="GO" id="GO:0020037">
    <property type="term" value="F:heme binding"/>
    <property type="evidence" value="ECO:0007669"/>
    <property type="project" value="InterPro"/>
</dbReference>
<dbReference type="PROSITE" id="PS51007">
    <property type="entry name" value="CYTC"/>
    <property type="match status" value="1"/>
</dbReference>
<dbReference type="GO" id="GO:0005506">
    <property type="term" value="F:iron ion binding"/>
    <property type="evidence" value="ECO:0007669"/>
    <property type="project" value="InterPro"/>
</dbReference>
<keyword evidence="2 6" id="KW-0349">Heme</keyword>
<protein>
    <submittedName>
        <fullName evidence="9">Cytochrome c5 family protein</fullName>
    </submittedName>
</protein>
<dbReference type="Gene3D" id="1.10.760.10">
    <property type="entry name" value="Cytochrome c-like domain"/>
    <property type="match status" value="1"/>
</dbReference>
<organism evidence="9 10">
    <name type="scientific">Candidatus Proximibacter danicus</name>
    <dbReference type="NCBI Taxonomy" id="2954365"/>
    <lineage>
        <taxon>Bacteria</taxon>
        <taxon>Pseudomonadati</taxon>
        <taxon>Pseudomonadota</taxon>
        <taxon>Betaproteobacteria</taxon>
        <taxon>Candidatus Proximibacter</taxon>
    </lineage>
</organism>
<dbReference type="PANTHER" id="PTHR40942:SF4">
    <property type="entry name" value="CYTOCHROME C5"/>
    <property type="match status" value="1"/>
</dbReference>
<comment type="caution">
    <text evidence="9">The sequence shown here is derived from an EMBL/GenBank/DDBJ whole genome shotgun (WGS) entry which is preliminary data.</text>
</comment>
<keyword evidence="3 6" id="KW-0479">Metal-binding</keyword>
<dbReference type="SUPFAM" id="SSF46626">
    <property type="entry name" value="Cytochrome c"/>
    <property type="match status" value="1"/>
</dbReference>
<evidence type="ECO:0000256" key="7">
    <source>
        <dbReference type="SAM" id="MobiDB-lite"/>
    </source>
</evidence>
<dbReference type="PRINTS" id="PR00607">
    <property type="entry name" value="CYTCHROMECIE"/>
</dbReference>
<evidence type="ECO:0000256" key="3">
    <source>
        <dbReference type="ARBA" id="ARBA00022723"/>
    </source>
</evidence>
<evidence type="ECO:0000256" key="4">
    <source>
        <dbReference type="ARBA" id="ARBA00022982"/>
    </source>
</evidence>
<dbReference type="GO" id="GO:0009055">
    <property type="term" value="F:electron transfer activity"/>
    <property type="evidence" value="ECO:0007669"/>
    <property type="project" value="InterPro"/>
</dbReference>
<keyword evidence="5 6" id="KW-0408">Iron</keyword>
<sequence length="144" mass="13960">MGKNEPPPATSAAPAAPTATNSAPVSAPAPAQTPTPAPAAPAPAVAAPAPVAATPTTAALAVDGAAIYKKSCSLCHAGGVAGAPKFGDKAQWTERIAQGNEVLYTHAIKGFKGKTGVMPAKGGSASLTDDQVKAAVDHMVAAAK</sequence>
<dbReference type="PANTHER" id="PTHR40942">
    <property type="match status" value="1"/>
</dbReference>
<evidence type="ECO:0000313" key="9">
    <source>
        <dbReference type="EMBL" id="MBK8523867.1"/>
    </source>
</evidence>
<evidence type="ECO:0000256" key="5">
    <source>
        <dbReference type="ARBA" id="ARBA00023004"/>
    </source>
</evidence>
<accession>A0A9D7K380</accession>
<evidence type="ECO:0000256" key="6">
    <source>
        <dbReference type="PROSITE-ProRule" id="PRU00433"/>
    </source>
</evidence>
<feature type="compositionally biased region" description="Pro residues" evidence="7">
    <location>
        <begin position="31"/>
        <end position="41"/>
    </location>
</feature>